<accession>A0ABM9EYS1</accession>
<organism evidence="2 3">
    <name type="scientific">Neobacillus rhizosphaerae</name>
    <dbReference type="NCBI Taxonomy" id="2880965"/>
    <lineage>
        <taxon>Bacteria</taxon>
        <taxon>Bacillati</taxon>
        <taxon>Bacillota</taxon>
        <taxon>Bacilli</taxon>
        <taxon>Bacillales</taxon>
        <taxon>Bacillaceae</taxon>
        <taxon>Neobacillus</taxon>
    </lineage>
</organism>
<feature type="domain" description="N-acetyltransferase" evidence="1">
    <location>
        <begin position="4"/>
        <end position="105"/>
    </location>
</feature>
<sequence>MEIMIEKLHAKDVEKLFEFELENRAFFEEMVPSRGDDYYNFETFKHRNKALMDEQAQELIYLYLIKNKEGFILGRMNLVDIEKSQGLGHIGYRVGKAYTGKGIANKH</sequence>
<reference evidence="2" key="1">
    <citation type="submission" date="2022-04" db="EMBL/GenBank/DDBJ databases">
        <authorList>
            <person name="Criscuolo A."/>
        </authorList>
    </citation>
    <scope>NUCLEOTIDE SEQUENCE</scope>
    <source>
        <strain evidence="2">CIP111895</strain>
    </source>
</reference>
<dbReference type="InterPro" id="IPR000182">
    <property type="entry name" value="GNAT_dom"/>
</dbReference>
<dbReference type="Proteomes" id="UP000838308">
    <property type="component" value="Unassembled WGS sequence"/>
</dbReference>
<dbReference type="InterPro" id="IPR016181">
    <property type="entry name" value="Acyl_CoA_acyltransferase"/>
</dbReference>
<evidence type="ECO:0000313" key="3">
    <source>
        <dbReference type="Proteomes" id="UP000838308"/>
    </source>
</evidence>
<gene>
    <name evidence="2" type="ORF">BACCIP111895_04541</name>
</gene>
<evidence type="ECO:0000259" key="1">
    <source>
        <dbReference type="Pfam" id="PF13302"/>
    </source>
</evidence>
<comment type="caution">
    <text evidence="2">The sequence shown here is derived from an EMBL/GenBank/DDBJ whole genome shotgun (WGS) entry which is preliminary data.</text>
</comment>
<dbReference type="Gene3D" id="3.40.630.30">
    <property type="match status" value="1"/>
</dbReference>
<protein>
    <recommendedName>
        <fullName evidence="1">N-acetyltransferase domain-containing protein</fullName>
    </recommendedName>
</protein>
<dbReference type="SUPFAM" id="SSF55729">
    <property type="entry name" value="Acyl-CoA N-acyltransferases (Nat)"/>
    <property type="match status" value="1"/>
</dbReference>
<keyword evidence="3" id="KW-1185">Reference proteome</keyword>
<dbReference type="EMBL" id="CALBWS010000045">
    <property type="protein sequence ID" value="CAH2717349.1"/>
    <property type="molecule type" value="Genomic_DNA"/>
</dbReference>
<dbReference type="Pfam" id="PF13302">
    <property type="entry name" value="Acetyltransf_3"/>
    <property type="match status" value="1"/>
</dbReference>
<evidence type="ECO:0000313" key="2">
    <source>
        <dbReference type="EMBL" id="CAH2717349.1"/>
    </source>
</evidence>
<name>A0ABM9EYS1_9BACI</name>
<proteinExistence type="predicted"/>